<dbReference type="PANTHER" id="PTHR43591">
    <property type="entry name" value="METHYLTRANSFERASE"/>
    <property type="match status" value="1"/>
</dbReference>
<evidence type="ECO:0000313" key="4">
    <source>
        <dbReference type="Proteomes" id="UP000829685"/>
    </source>
</evidence>
<organism evidence="3 4">
    <name type="scientific">Neoarthrinium moseri</name>
    <dbReference type="NCBI Taxonomy" id="1658444"/>
    <lineage>
        <taxon>Eukaryota</taxon>
        <taxon>Fungi</taxon>
        <taxon>Dikarya</taxon>
        <taxon>Ascomycota</taxon>
        <taxon>Pezizomycotina</taxon>
        <taxon>Sordariomycetes</taxon>
        <taxon>Xylariomycetidae</taxon>
        <taxon>Amphisphaeriales</taxon>
        <taxon>Apiosporaceae</taxon>
        <taxon>Neoarthrinium</taxon>
    </lineage>
</organism>
<proteinExistence type="inferred from homology"/>
<dbReference type="Gene3D" id="3.40.50.150">
    <property type="entry name" value="Vaccinia Virus protein VP39"/>
    <property type="match status" value="1"/>
</dbReference>
<gene>
    <name evidence="3" type="ORF">JX265_007146</name>
</gene>
<feature type="region of interest" description="Disordered" evidence="2">
    <location>
        <begin position="1"/>
        <end position="20"/>
    </location>
</feature>
<name>A0A9P9WKQ8_9PEZI</name>
<dbReference type="SUPFAM" id="SSF53335">
    <property type="entry name" value="S-adenosyl-L-methionine-dependent methyltransferases"/>
    <property type="match status" value="1"/>
</dbReference>
<keyword evidence="4" id="KW-1185">Reference proteome</keyword>
<evidence type="ECO:0000256" key="1">
    <source>
        <dbReference type="ARBA" id="ARBA00038158"/>
    </source>
</evidence>
<dbReference type="Proteomes" id="UP000829685">
    <property type="component" value="Unassembled WGS sequence"/>
</dbReference>
<comment type="similarity">
    <text evidence="1">Belongs to the methyltransferase superfamily. LaeA methyltransferase family.</text>
</comment>
<comment type="caution">
    <text evidence="3">The sequence shown here is derived from an EMBL/GenBank/DDBJ whole genome shotgun (WGS) entry which is preliminary data.</text>
</comment>
<dbReference type="EMBL" id="JAFIMR010000017">
    <property type="protein sequence ID" value="KAI1868323.1"/>
    <property type="molecule type" value="Genomic_DNA"/>
</dbReference>
<dbReference type="Pfam" id="PF13489">
    <property type="entry name" value="Methyltransf_23"/>
    <property type="match status" value="1"/>
</dbReference>
<evidence type="ECO:0000313" key="3">
    <source>
        <dbReference type="EMBL" id="KAI1868323.1"/>
    </source>
</evidence>
<dbReference type="AlphaFoldDB" id="A0A9P9WKQ8"/>
<sequence length="419" mass="47070">MAQHSKVPQGEASHGLHDRQAGVSPAELPAYEYSANHGLLTPATVLPSQLLESYRQMPPPARIYSESPPIASRILADSVGTGNPQSYPIPLLQQPSFAEAANEMINQALGRTPGGTSVVEPDSVLGESGRLYHGYKDGSYLLPNDAAEQERLDLQHEMFRILFDGWLALAPLTTTPRFVLDIGTGTGIFILLLSFFPNVADSTDSSQFTYKLNKTLSHDGEAPWYFPDPMPDHTACHGPCQHWISFDYIHLRLMFTAWNDARMVMQTIMNNLSPGGWVEFQESNFDYHQSNDDYEGNALIRWTDAINKGAAARGRDITVVPKYKDWLEELGFVNISVRRFALPMNSWPENRKLKKVGSYNMANVCEIAHGTWKLLEASGMKPDEIESLISEVRTEVRHRRNHTWCWIWVICAQKPLTQA</sequence>
<dbReference type="InterPro" id="IPR029063">
    <property type="entry name" value="SAM-dependent_MTases_sf"/>
</dbReference>
<accession>A0A9P9WKQ8</accession>
<dbReference type="PANTHER" id="PTHR43591:SF102">
    <property type="entry name" value="S-ADENOSYL-L-METHIONINE-DEPENDENT METHYLTRANSFERASE"/>
    <property type="match status" value="1"/>
</dbReference>
<protein>
    <recommendedName>
        <fullName evidence="5">S-adenosyl-L-methionine-dependent methyltransferase</fullName>
    </recommendedName>
</protein>
<dbReference type="GO" id="GO:0008168">
    <property type="term" value="F:methyltransferase activity"/>
    <property type="evidence" value="ECO:0007669"/>
    <property type="project" value="TreeGrafter"/>
</dbReference>
<reference evidence="3" key="1">
    <citation type="submission" date="2021-03" db="EMBL/GenBank/DDBJ databases">
        <title>Revisited historic fungal species revealed as producer of novel bioactive compounds through whole genome sequencing and comparative genomics.</title>
        <authorList>
            <person name="Vignolle G.A."/>
            <person name="Hochenegger N."/>
            <person name="Mach R.L."/>
            <person name="Mach-Aigner A.R."/>
            <person name="Javad Rahimi M."/>
            <person name="Salim K.A."/>
            <person name="Chan C.M."/>
            <person name="Lim L.B.L."/>
            <person name="Cai F."/>
            <person name="Druzhinina I.S."/>
            <person name="U'Ren J.M."/>
            <person name="Derntl C."/>
        </authorList>
    </citation>
    <scope>NUCLEOTIDE SEQUENCE</scope>
    <source>
        <strain evidence="3">TUCIM 5799</strain>
    </source>
</reference>
<evidence type="ECO:0008006" key="5">
    <source>
        <dbReference type="Google" id="ProtNLM"/>
    </source>
</evidence>
<evidence type="ECO:0000256" key="2">
    <source>
        <dbReference type="SAM" id="MobiDB-lite"/>
    </source>
</evidence>